<comment type="domain">
    <text evidence="5">The RxLR-dEER motif acts to carry the protein into the host cell cytoplasm through binding to cell surface phosphatidylinositol-3-phosphate.</text>
</comment>
<evidence type="ECO:0000256" key="3">
    <source>
        <dbReference type="ARBA" id="ARBA00022525"/>
    </source>
</evidence>
<comment type="function">
    <text evidence="5">Effector that suppresses plant defense responses during pathogen infection.</text>
</comment>
<protein>
    <recommendedName>
        <fullName evidence="5">RxLR effector protein</fullName>
    </recommendedName>
</protein>
<proteinExistence type="inferred from homology"/>
<keyword evidence="4 5" id="KW-0732">Signal</keyword>
<evidence type="ECO:0000256" key="2">
    <source>
        <dbReference type="ARBA" id="ARBA00010400"/>
    </source>
</evidence>
<dbReference type="AlphaFoldDB" id="A0AAD9GG94"/>
<keyword evidence="3 5" id="KW-0964">Secreted</keyword>
<dbReference type="Proteomes" id="UP001259832">
    <property type="component" value="Unassembled WGS sequence"/>
</dbReference>
<evidence type="ECO:0000313" key="7">
    <source>
        <dbReference type="EMBL" id="KAK1937849.1"/>
    </source>
</evidence>
<dbReference type="GO" id="GO:0005576">
    <property type="term" value="C:extracellular region"/>
    <property type="evidence" value="ECO:0007669"/>
    <property type="project" value="UniProtKB-SubCell"/>
</dbReference>
<name>A0AAD9GG94_9STRA</name>
<dbReference type="EMBL" id="JASMQC010000019">
    <property type="protein sequence ID" value="KAK1937849.1"/>
    <property type="molecule type" value="Genomic_DNA"/>
</dbReference>
<dbReference type="InterPro" id="IPR031825">
    <property type="entry name" value="RXLR"/>
</dbReference>
<feature type="chain" id="PRO_5041773004" description="RxLR effector protein" evidence="5">
    <location>
        <begin position="25"/>
        <end position="131"/>
    </location>
</feature>
<evidence type="ECO:0000256" key="6">
    <source>
        <dbReference type="SAM" id="MobiDB-lite"/>
    </source>
</evidence>
<comment type="subcellular location">
    <subcellularLocation>
        <location evidence="1 5">Secreted</location>
    </subcellularLocation>
</comment>
<comment type="caution">
    <text evidence="7">The sequence shown here is derived from an EMBL/GenBank/DDBJ whole genome shotgun (WGS) entry which is preliminary data.</text>
</comment>
<feature type="compositionally biased region" description="Polar residues" evidence="6">
    <location>
        <begin position="30"/>
        <end position="45"/>
    </location>
</feature>
<evidence type="ECO:0000256" key="4">
    <source>
        <dbReference type="ARBA" id="ARBA00022729"/>
    </source>
</evidence>
<feature type="signal peptide" evidence="5">
    <location>
        <begin position="1"/>
        <end position="24"/>
    </location>
</feature>
<accession>A0AAD9GG94</accession>
<evidence type="ECO:0000313" key="8">
    <source>
        <dbReference type="Proteomes" id="UP001259832"/>
    </source>
</evidence>
<reference evidence="7" key="1">
    <citation type="submission" date="2023-08" db="EMBL/GenBank/DDBJ databases">
        <title>Reference Genome Resource for the Citrus Pathogen Phytophthora citrophthora.</title>
        <authorList>
            <person name="Moller H."/>
            <person name="Coetzee B."/>
            <person name="Rose L.J."/>
            <person name="Van Niekerk J.M."/>
        </authorList>
    </citation>
    <scope>NUCLEOTIDE SEQUENCE</scope>
    <source>
        <strain evidence="7">STE-U-9442</strain>
    </source>
</reference>
<evidence type="ECO:0000256" key="5">
    <source>
        <dbReference type="RuleBase" id="RU367124"/>
    </source>
</evidence>
<feature type="region of interest" description="Disordered" evidence="6">
    <location>
        <begin position="30"/>
        <end position="57"/>
    </location>
</feature>
<gene>
    <name evidence="7" type="ORF">P3T76_009586</name>
</gene>
<comment type="similarity">
    <text evidence="2 5">Belongs to the RxLR effector family.</text>
</comment>
<keyword evidence="8" id="KW-1185">Reference proteome</keyword>
<organism evidence="7 8">
    <name type="scientific">Phytophthora citrophthora</name>
    <dbReference type="NCBI Taxonomy" id="4793"/>
    <lineage>
        <taxon>Eukaryota</taxon>
        <taxon>Sar</taxon>
        <taxon>Stramenopiles</taxon>
        <taxon>Oomycota</taxon>
        <taxon>Peronosporomycetes</taxon>
        <taxon>Peronosporales</taxon>
        <taxon>Peronosporaceae</taxon>
        <taxon>Phytophthora</taxon>
    </lineage>
</organism>
<dbReference type="Pfam" id="PF16810">
    <property type="entry name" value="RXLR"/>
    <property type="match status" value="1"/>
</dbReference>
<evidence type="ECO:0000256" key="1">
    <source>
        <dbReference type="ARBA" id="ARBA00004613"/>
    </source>
</evidence>
<sequence>MHLGQVFFVTVAILLVSSDSAVSSQEEGTKSIQDALLSPSSNYDNQRTRALRADDNSEERGFWSNLFKEAKVRWWLETGKSETQVKKALKLDELSGKSLETNTKFFQKLVTKAYANKLNKWLSEDVTTYSV</sequence>